<evidence type="ECO:0000313" key="2">
    <source>
        <dbReference type="EMBL" id="SVD37231.1"/>
    </source>
</evidence>
<name>A0A382UU75_9ZZZZ</name>
<evidence type="ECO:0008006" key="3">
    <source>
        <dbReference type="Google" id="ProtNLM"/>
    </source>
</evidence>
<keyword evidence="1" id="KW-1133">Transmembrane helix</keyword>
<accession>A0A382UU75</accession>
<gene>
    <name evidence="2" type="ORF">METZ01_LOCUS390085</name>
</gene>
<dbReference type="EMBL" id="UINC01146480">
    <property type="protein sequence ID" value="SVD37231.1"/>
    <property type="molecule type" value="Genomic_DNA"/>
</dbReference>
<feature type="transmembrane region" description="Helical" evidence="1">
    <location>
        <begin position="56"/>
        <end position="77"/>
    </location>
</feature>
<proteinExistence type="predicted"/>
<organism evidence="2">
    <name type="scientific">marine metagenome</name>
    <dbReference type="NCBI Taxonomy" id="408172"/>
    <lineage>
        <taxon>unclassified sequences</taxon>
        <taxon>metagenomes</taxon>
        <taxon>ecological metagenomes</taxon>
    </lineage>
</organism>
<protein>
    <recommendedName>
        <fullName evidence="3">DUF4157 domain-containing protein</fullName>
    </recommendedName>
</protein>
<sequence length="125" mass="15141">MRNWKPIYIENSRILAWLSYLAPIKIQAITLGVIVISRNEMSEVTKNHETIHFQQYLETLFLGFLILYFWDWFIGLVKCRDGQKAYLSIRAEQEAYKNQENLEYLPTDRKRWRWLQRPNPTLFLS</sequence>
<dbReference type="AlphaFoldDB" id="A0A382UU75"/>
<reference evidence="2" key="1">
    <citation type="submission" date="2018-05" db="EMBL/GenBank/DDBJ databases">
        <authorList>
            <person name="Lanie J.A."/>
            <person name="Ng W.-L."/>
            <person name="Kazmierczak K.M."/>
            <person name="Andrzejewski T.M."/>
            <person name="Davidsen T.M."/>
            <person name="Wayne K.J."/>
            <person name="Tettelin H."/>
            <person name="Glass J.I."/>
            <person name="Rusch D."/>
            <person name="Podicherti R."/>
            <person name="Tsui H.-C.T."/>
            <person name="Winkler M.E."/>
        </authorList>
    </citation>
    <scope>NUCLEOTIDE SEQUENCE</scope>
</reference>
<keyword evidence="1" id="KW-0472">Membrane</keyword>
<feature type="transmembrane region" description="Helical" evidence="1">
    <location>
        <begin position="14"/>
        <end position="36"/>
    </location>
</feature>
<keyword evidence="1" id="KW-0812">Transmembrane</keyword>
<evidence type="ECO:0000256" key="1">
    <source>
        <dbReference type="SAM" id="Phobius"/>
    </source>
</evidence>